<feature type="compositionally biased region" description="Basic and acidic residues" evidence="1">
    <location>
        <begin position="1"/>
        <end position="26"/>
    </location>
</feature>
<dbReference type="Proteomes" id="UP001177023">
    <property type="component" value="Unassembled WGS sequence"/>
</dbReference>
<proteinExistence type="predicted"/>
<feature type="compositionally biased region" description="Polar residues" evidence="1">
    <location>
        <begin position="42"/>
        <end position="56"/>
    </location>
</feature>
<dbReference type="EMBL" id="CATQJA010002178">
    <property type="protein sequence ID" value="CAJ0569896.1"/>
    <property type="molecule type" value="Genomic_DNA"/>
</dbReference>
<organism evidence="2 3">
    <name type="scientific">Mesorhabditis spiculigera</name>
    <dbReference type="NCBI Taxonomy" id="96644"/>
    <lineage>
        <taxon>Eukaryota</taxon>
        <taxon>Metazoa</taxon>
        <taxon>Ecdysozoa</taxon>
        <taxon>Nematoda</taxon>
        <taxon>Chromadorea</taxon>
        <taxon>Rhabditida</taxon>
        <taxon>Rhabditina</taxon>
        <taxon>Rhabditomorpha</taxon>
        <taxon>Rhabditoidea</taxon>
        <taxon>Rhabditidae</taxon>
        <taxon>Mesorhabditinae</taxon>
        <taxon>Mesorhabditis</taxon>
    </lineage>
</organism>
<evidence type="ECO:0000256" key="1">
    <source>
        <dbReference type="SAM" id="MobiDB-lite"/>
    </source>
</evidence>
<gene>
    <name evidence="2" type="ORF">MSPICULIGERA_LOCUS8351</name>
</gene>
<evidence type="ECO:0000313" key="2">
    <source>
        <dbReference type="EMBL" id="CAJ0569896.1"/>
    </source>
</evidence>
<sequence length="94" mass="10834">MVEKEQEIAEKERETEEPEEKLKPTDDEMEQQESTIKPMPKKTTNGSHESPVTNKLATVEEAQRVRRALHNVVCPETKPKNLSIQYTTKEQGSR</sequence>
<name>A0AA36CKE6_9BILA</name>
<protein>
    <submittedName>
        <fullName evidence="2">Uncharacterized protein</fullName>
    </submittedName>
</protein>
<dbReference type="AlphaFoldDB" id="A0AA36CKE6"/>
<keyword evidence="3" id="KW-1185">Reference proteome</keyword>
<evidence type="ECO:0000313" key="3">
    <source>
        <dbReference type="Proteomes" id="UP001177023"/>
    </source>
</evidence>
<feature type="region of interest" description="Disordered" evidence="1">
    <location>
        <begin position="1"/>
        <end position="57"/>
    </location>
</feature>
<comment type="caution">
    <text evidence="2">The sequence shown here is derived from an EMBL/GenBank/DDBJ whole genome shotgun (WGS) entry which is preliminary data.</text>
</comment>
<reference evidence="2" key="1">
    <citation type="submission" date="2023-06" db="EMBL/GenBank/DDBJ databases">
        <authorList>
            <person name="Delattre M."/>
        </authorList>
    </citation>
    <scope>NUCLEOTIDE SEQUENCE</scope>
    <source>
        <strain evidence="2">AF72</strain>
    </source>
</reference>
<accession>A0AA36CKE6</accession>
<feature type="non-terminal residue" evidence="2">
    <location>
        <position position="94"/>
    </location>
</feature>